<dbReference type="SMART" id="SM00421">
    <property type="entry name" value="HTH_LUXR"/>
    <property type="match status" value="1"/>
</dbReference>
<evidence type="ECO:0000313" key="2">
    <source>
        <dbReference type="EMBL" id="QAY70767.1"/>
    </source>
</evidence>
<proteinExistence type="predicted"/>
<dbReference type="EMBL" id="CP035493">
    <property type="protein sequence ID" value="QAY70767.1"/>
    <property type="molecule type" value="Genomic_DNA"/>
</dbReference>
<dbReference type="Gene3D" id="3.40.50.1820">
    <property type="entry name" value="alpha/beta hydrolase"/>
    <property type="match status" value="1"/>
</dbReference>
<dbReference type="InterPro" id="IPR000792">
    <property type="entry name" value="Tscrpt_reg_LuxR_C"/>
</dbReference>
<dbReference type="InterPro" id="IPR036388">
    <property type="entry name" value="WH-like_DNA-bd_sf"/>
</dbReference>
<dbReference type="Pfam" id="PF12146">
    <property type="entry name" value="Hydrolase_4"/>
    <property type="match status" value="1"/>
</dbReference>
<keyword evidence="3" id="KW-1185">Reference proteome</keyword>
<dbReference type="InterPro" id="IPR022742">
    <property type="entry name" value="Hydrolase_4"/>
</dbReference>
<dbReference type="PRINTS" id="PR00111">
    <property type="entry name" value="ABHYDROLASE"/>
</dbReference>
<reference evidence="2 3" key="1">
    <citation type="submission" date="2019-01" db="EMBL/GenBank/DDBJ databases">
        <title>Genome sequencing of strain FW10M-9.</title>
        <authorList>
            <person name="Heo J."/>
            <person name="Kim S.-J."/>
            <person name="Kim J.-S."/>
            <person name="Hong S.-B."/>
            <person name="Kwon S.-W."/>
        </authorList>
    </citation>
    <scope>NUCLEOTIDE SEQUENCE [LARGE SCALE GENOMIC DNA]</scope>
    <source>
        <strain evidence="2 3">FW10M-9</strain>
    </source>
</reference>
<gene>
    <name evidence="2" type="ORF">ET471_12660</name>
</gene>
<dbReference type="GO" id="GO:0016787">
    <property type="term" value="F:hydrolase activity"/>
    <property type="evidence" value="ECO:0007669"/>
    <property type="project" value="UniProtKB-KW"/>
</dbReference>
<dbReference type="PRINTS" id="PR00038">
    <property type="entry name" value="HTHLUXR"/>
</dbReference>
<keyword evidence="2" id="KW-0378">Hydrolase</keyword>
<evidence type="ECO:0000259" key="1">
    <source>
        <dbReference type="PROSITE" id="PS50043"/>
    </source>
</evidence>
<evidence type="ECO:0000313" key="3">
    <source>
        <dbReference type="Proteomes" id="UP000292118"/>
    </source>
</evidence>
<dbReference type="PANTHER" id="PTHR43433">
    <property type="entry name" value="HYDROLASE, ALPHA/BETA FOLD FAMILY PROTEIN"/>
    <property type="match status" value="1"/>
</dbReference>
<dbReference type="InterPro" id="IPR000073">
    <property type="entry name" value="AB_hydrolase_1"/>
</dbReference>
<dbReference type="CDD" id="cd06170">
    <property type="entry name" value="LuxR_C_like"/>
    <property type="match status" value="1"/>
</dbReference>
<dbReference type="PROSITE" id="PS50043">
    <property type="entry name" value="HTH_LUXR_2"/>
    <property type="match status" value="1"/>
</dbReference>
<dbReference type="OrthoDB" id="27092at2"/>
<organism evidence="2 3">
    <name type="scientific">Xylanimonas protaetiae</name>
    <dbReference type="NCBI Taxonomy" id="2509457"/>
    <lineage>
        <taxon>Bacteria</taxon>
        <taxon>Bacillati</taxon>
        <taxon>Actinomycetota</taxon>
        <taxon>Actinomycetes</taxon>
        <taxon>Micrococcales</taxon>
        <taxon>Promicromonosporaceae</taxon>
        <taxon>Xylanimonas</taxon>
    </lineage>
</organism>
<dbReference type="AlphaFoldDB" id="A0A4P6FBC8"/>
<accession>A0A4P6FBC8</accession>
<dbReference type="SUPFAM" id="SSF46894">
    <property type="entry name" value="C-terminal effector domain of the bipartite response regulators"/>
    <property type="match status" value="1"/>
</dbReference>
<dbReference type="InterPro" id="IPR029058">
    <property type="entry name" value="AB_hydrolase_fold"/>
</dbReference>
<dbReference type="Proteomes" id="UP000292118">
    <property type="component" value="Chromosome"/>
</dbReference>
<sequence>MEQSIRFCHAPDGVRLAYAVTGDGPPLVRAGVWLTHLEYDLTNPLWRHWLDMLGRTSTVVRYDERGAGLSERDLDGRELSLDAWVGDLDTVVDAAEVPVFDLWGVSAGAAIAVAYAARHPQRVRRLVLFGGYARGRAHRTAADREEAELRAGLVAAGWGRAAGELRRRFTQLLVPDGTDAELEPIIELQRRSASGETAARILRARAGLDVRADAPRVRAPTLVMHAADDVMVPAEHGAELAGLVPGAQFLALPGRNHLMRADDDAWPVVVERMTAFLGRAPAAVGLPLTGRERDVARLVADGLDNAAIAAALVLSVRTVERHLSNIYARLGLSGSAARAALAARYARGR</sequence>
<dbReference type="PROSITE" id="PS00622">
    <property type="entry name" value="HTH_LUXR_1"/>
    <property type="match status" value="1"/>
</dbReference>
<dbReference type="GO" id="GO:0003677">
    <property type="term" value="F:DNA binding"/>
    <property type="evidence" value="ECO:0007669"/>
    <property type="project" value="InterPro"/>
</dbReference>
<dbReference type="InterPro" id="IPR016032">
    <property type="entry name" value="Sig_transdc_resp-reg_C-effctor"/>
</dbReference>
<dbReference type="InterPro" id="IPR050471">
    <property type="entry name" value="AB_hydrolase"/>
</dbReference>
<feature type="domain" description="HTH luxR-type" evidence="1">
    <location>
        <begin position="281"/>
        <end position="346"/>
    </location>
</feature>
<dbReference type="PANTHER" id="PTHR43433:SF8">
    <property type="entry name" value="BIFUNCTIONAL LIPASE_ADENYLATE CYCLASE LIPJ"/>
    <property type="match status" value="1"/>
</dbReference>
<dbReference type="RefSeq" id="WP_129188835.1">
    <property type="nucleotide sequence ID" value="NZ_CP035493.1"/>
</dbReference>
<dbReference type="SUPFAM" id="SSF53474">
    <property type="entry name" value="alpha/beta-Hydrolases"/>
    <property type="match status" value="1"/>
</dbReference>
<dbReference type="GO" id="GO:0006355">
    <property type="term" value="P:regulation of DNA-templated transcription"/>
    <property type="evidence" value="ECO:0007669"/>
    <property type="project" value="InterPro"/>
</dbReference>
<name>A0A4P6FBC8_9MICO</name>
<dbReference type="Gene3D" id="1.10.10.10">
    <property type="entry name" value="Winged helix-like DNA-binding domain superfamily/Winged helix DNA-binding domain"/>
    <property type="match status" value="1"/>
</dbReference>
<protein>
    <submittedName>
        <fullName evidence="2">Alpha/beta fold hydrolase</fullName>
    </submittedName>
</protein>
<dbReference type="Pfam" id="PF00196">
    <property type="entry name" value="GerE"/>
    <property type="match status" value="1"/>
</dbReference>
<dbReference type="KEGG" id="xya:ET471_12660"/>